<organism evidence="4 5">
    <name type="scientific">Folsomia candida</name>
    <name type="common">Springtail</name>
    <dbReference type="NCBI Taxonomy" id="158441"/>
    <lineage>
        <taxon>Eukaryota</taxon>
        <taxon>Metazoa</taxon>
        <taxon>Ecdysozoa</taxon>
        <taxon>Arthropoda</taxon>
        <taxon>Hexapoda</taxon>
        <taxon>Collembola</taxon>
        <taxon>Entomobryomorpha</taxon>
        <taxon>Isotomoidea</taxon>
        <taxon>Isotomidae</taxon>
        <taxon>Proisotominae</taxon>
        <taxon>Folsomia</taxon>
    </lineage>
</organism>
<feature type="domain" description="Carboxylesterase type B" evidence="3">
    <location>
        <begin position="39"/>
        <end position="554"/>
    </location>
</feature>
<keyword evidence="2" id="KW-0732">Signal</keyword>
<comment type="caution">
    <text evidence="4">The sequence shown here is derived from an EMBL/GenBank/DDBJ whole genome shotgun (WGS) entry which is preliminary data.</text>
</comment>
<evidence type="ECO:0000313" key="4">
    <source>
        <dbReference type="EMBL" id="OXA38320.1"/>
    </source>
</evidence>
<dbReference type="OMA" id="HWTNENI"/>
<accession>A0A226CZT3</accession>
<dbReference type="OrthoDB" id="19653at2759"/>
<evidence type="ECO:0000259" key="3">
    <source>
        <dbReference type="Pfam" id="PF00135"/>
    </source>
</evidence>
<dbReference type="EMBL" id="LNIX01000047">
    <property type="protein sequence ID" value="OXA38320.1"/>
    <property type="molecule type" value="Genomic_DNA"/>
</dbReference>
<feature type="signal peptide" evidence="2">
    <location>
        <begin position="1"/>
        <end position="33"/>
    </location>
</feature>
<dbReference type="PANTHER" id="PTHR11559">
    <property type="entry name" value="CARBOXYLESTERASE"/>
    <property type="match status" value="1"/>
</dbReference>
<keyword evidence="1" id="KW-0325">Glycoprotein</keyword>
<dbReference type="Pfam" id="PF00135">
    <property type="entry name" value="COesterase"/>
    <property type="match status" value="1"/>
</dbReference>
<gene>
    <name evidence="4" type="ORF">Fcan01_27007</name>
</gene>
<keyword evidence="5" id="KW-1185">Reference proteome</keyword>
<name>A0A226CZT3_FOLCA</name>
<evidence type="ECO:0000256" key="1">
    <source>
        <dbReference type="ARBA" id="ARBA00023180"/>
    </source>
</evidence>
<dbReference type="Proteomes" id="UP000198287">
    <property type="component" value="Unassembled WGS sequence"/>
</dbReference>
<dbReference type="InterPro" id="IPR029058">
    <property type="entry name" value="AB_hydrolase_fold"/>
</dbReference>
<evidence type="ECO:0000313" key="5">
    <source>
        <dbReference type="Proteomes" id="UP000198287"/>
    </source>
</evidence>
<evidence type="ECO:0000256" key="2">
    <source>
        <dbReference type="SAM" id="SignalP"/>
    </source>
</evidence>
<dbReference type="InterPro" id="IPR050309">
    <property type="entry name" value="Type-B_Carboxylest/Lipase"/>
</dbReference>
<dbReference type="SUPFAM" id="SSF53474">
    <property type="entry name" value="alpha/beta-Hydrolases"/>
    <property type="match status" value="1"/>
</dbReference>
<proteinExistence type="predicted"/>
<protein>
    <submittedName>
        <fullName evidence="4">Venom carboxylesterase-6</fullName>
    </submittedName>
</protein>
<dbReference type="AlphaFoldDB" id="A0A226CZT3"/>
<feature type="chain" id="PRO_5013008280" evidence="2">
    <location>
        <begin position="34"/>
        <end position="586"/>
    </location>
</feature>
<reference evidence="4 5" key="1">
    <citation type="submission" date="2015-12" db="EMBL/GenBank/DDBJ databases">
        <title>The genome of Folsomia candida.</title>
        <authorList>
            <person name="Faddeeva A."/>
            <person name="Derks M.F."/>
            <person name="Anvar Y."/>
            <person name="Smit S."/>
            <person name="Van Straalen N."/>
            <person name="Roelofs D."/>
        </authorList>
    </citation>
    <scope>NUCLEOTIDE SEQUENCE [LARGE SCALE GENOMIC DNA]</scope>
    <source>
        <strain evidence="4 5">VU population</strain>
        <tissue evidence="4">Whole body</tissue>
    </source>
</reference>
<sequence>MLHNLLSDAETTRKMQAVINLLIVSVILAPCEGENSGPPTVHLDQGVLQGKTEKSRGDRNYSVFYGVPFGKVEKRFEMSKPADGWSGVRMATENGPECMHASLLDGKVTGSEDCLNLDVYTPKLASNDSEKLLPVLVWIYGGGFAAGSNRVYGGSYFMDEEVILVVINYRVGAFGFLNAGVSSARGNQGMKDQVLALRWVRDNIHHFSGDKDKVTIFGQSAGGISVSLLTVSPMATGLFSRAIMQSGTAGMPFFFRGLAGRDVAVKLAQEVDCPSSNMQYLVECLQRLDAKVIVKNTRLNYEFGHDESSVALTGPTYETYLPPDNSTGDVFLTESPYDLIVAGKFAKVPIIMGFVACETCATVSATLKNPTFIKKLNHQWGRIAPNALFISNTAEDPALVSQAIKAHFLGDDYINETIYSKFEALYSDRQFVHSTRIYAEIYAKHVPVYLYNFTQMVPIVKFGTATEGEQTRKVPGHADEISYIFDGKGELANYLHRIGKGHDDEKFSKETIATWVAFADTGKPSGPWENLAWPTFKPDEKGTAKWLRIENPPKVEPLPDSWEVNNKFWKGLNIKEFGGTWKSDEL</sequence>
<dbReference type="Gene3D" id="3.40.50.1820">
    <property type="entry name" value="alpha/beta hydrolase"/>
    <property type="match status" value="1"/>
</dbReference>
<dbReference type="InterPro" id="IPR002018">
    <property type="entry name" value="CarbesteraseB"/>
</dbReference>